<evidence type="ECO:0000256" key="8">
    <source>
        <dbReference type="ARBA" id="ARBA00022842"/>
    </source>
</evidence>
<name>A0ABP8NAS6_9BACT</name>
<evidence type="ECO:0000256" key="9">
    <source>
        <dbReference type="ARBA" id="ARBA00038276"/>
    </source>
</evidence>
<evidence type="ECO:0000256" key="7">
    <source>
        <dbReference type="ARBA" id="ARBA00022840"/>
    </source>
</evidence>
<dbReference type="RefSeq" id="WP_345080568.1">
    <property type="nucleotide sequence ID" value="NZ_BAABFA010000009.1"/>
</dbReference>
<reference evidence="12" key="1">
    <citation type="journal article" date="2019" name="Int. J. Syst. Evol. Microbiol.">
        <title>The Global Catalogue of Microorganisms (GCM) 10K type strain sequencing project: providing services to taxonomists for standard genome sequencing and annotation.</title>
        <authorList>
            <consortium name="The Broad Institute Genomics Platform"/>
            <consortium name="The Broad Institute Genome Sequencing Center for Infectious Disease"/>
            <person name="Wu L."/>
            <person name="Ma J."/>
        </authorList>
    </citation>
    <scope>NUCLEOTIDE SEQUENCE [LARGE SCALE GENOMIC DNA]</scope>
    <source>
        <strain evidence="12">JCM 32105</strain>
    </source>
</reference>
<evidence type="ECO:0000259" key="10">
    <source>
        <dbReference type="Pfam" id="PF01909"/>
    </source>
</evidence>
<keyword evidence="7" id="KW-0067">ATP-binding</keyword>
<evidence type="ECO:0000313" key="11">
    <source>
        <dbReference type="EMBL" id="GAA4464061.1"/>
    </source>
</evidence>
<keyword evidence="3" id="KW-0808">Transferase</keyword>
<dbReference type="Proteomes" id="UP001500067">
    <property type="component" value="Unassembled WGS sequence"/>
</dbReference>
<dbReference type="CDD" id="cd05403">
    <property type="entry name" value="NT_KNTase_like"/>
    <property type="match status" value="1"/>
</dbReference>
<dbReference type="Gene3D" id="3.30.460.10">
    <property type="entry name" value="Beta Polymerase, domain 2"/>
    <property type="match status" value="1"/>
</dbReference>
<evidence type="ECO:0000256" key="4">
    <source>
        <dbReference type="ARBA" id="ARBA00022695"/>
    </source>
</evidence>
<comment type="similarity">
    <text evidence="9">Belongs to the MntA antitoxin family.</text>
</comment>
<feature type="domain" description="Polymerase nucleotidyl transferase" evidence="10">
    <location>
        <begin position="8"/>
        <end position="92"/>
    </location>
</feature>
<proteinExistence type="inferred from homology"/>
<keyword evidence="6" id="KW-0547">Nucleotide-binding</keyword>
<evidence type="ECO:0000256" key="3">
    <source>
        <dbReference type="ARBA" id="ARBA00022679"/>
    </source>
</evidence>
<gene>
    <name evidence="11" type="ORF">GCM10023093_13680</name>
</gene>
<accession>A0ABP8NAS6</accession>
<keyword evidence="12" id="KW-1185">Reference proteome</keyword>
<evidence type="ECO:0000256" key="6">
    <source>
        <dbReference type="ARBA" id="ARBA00022741"/>
    </source>
</evidence>
<comment type="caution">
    <text evidence="11">The sequence shown here is derived from an EMBL/GenBank/DDBJ whole genome shotgun (WGS) entry which is preliminary data.</text>
</comment>
<comment type="cofactor">
    <cofactor evidence="1">
        <name>Mg(2+)</name>
        <dbReference type="ChEBI" id="CHEBI:18420"/>
    </cofactor>
</comment>
<evidence type="ECO:0000256" key="2">
    <source>
        <dbReference type="ARBA" id="ARBA00022649"/>
    </source>
</evidence>
<dbReference type="InterPro" id="IPR052038">
    <property type="entry name" value="Type-VII_TA_antitoxin"/>
</dbReference>
<dbReference type="EMBL" id="BAABFA010000009">
    <property type="protein sequence ID" value="GAA4464061.1"/>
    <property type="molecule type" value="Genomic_DNA"/>
</dbReference>
<dbReference type="Pfam" id="PF01909">
    <property type="entry name" value="NTP_transf_2"/>
    <property type="match status" value="1"/>
</dbReference>
<evidence type="ECO:0000256" key="5">
    <source>
        <dbReference type="ARBA" id="ARBA00022723"/>
    </source>
</evidence>
<protein>
    <submittedName>
        <fullName evidence="11">Nucleotidyltransferase domain-containing protein</fullName>
    </submittedName>
</protein>
<evidence type="ECO:0000256" key="1">
    <source>
        <dbReference type="ARBA" id="ARBA00001946"/>
    </source>
</evidence>
<dbReference type="InterPro" id="IPR043519">
    <property type="entry name" value="NT_sf"/>
</dbReference>
<keyword evidence="8" id="KW-0460">Magnesium</keyword>
<dbReference type="PANTHER" id="PTHR33571:SF12">
    <property type="entry name" value="BSL3053 PROTEIN"/>
    <property type="match status" value="1"/>
</dbReference>
<evidence type="ECO:0000313" key="12">
    <source>
        <dbReference type="Proteomes" id="UP001500067"/>
    </source>
</evidence>
<dbReference type="SUPFAM" id="SSF81301">
    <property type="entry name" value="Nucleotidyltransferase"/>
    <property type="match status" value="1"/>
</dbReference>
<organism evidence="11 12">
    <name type="scientific">Nemorincola caseinilytica</name>
    <dbReference type="NCBI Taxonomy" id="2054315"/>
    <lineage>
        <taxon>Bacteria</taxon>
        <taxon>Pseudomonadati</taxon>
        <taxon>Bacteroidota</taxon>
        <taxon>Chitinophagia</taxon>
        <taxon>Chitinophagales</taxon>
        <taxon>Chitinophagaceae</taxon>
        <taxon>Nemorincola</taxon>
    </lineage>
</organism>
<sequence>MDKVIEQHLPAIKQLMLRYGVERAYLFGSAAKGTMTADSDVDLIIRFPDSMHYTTYSDNYFALADDLETLLKRPVDLVTEKTIRNPYLREVIDRSKMQVI</sequence>
<keyword evidence="2" id="KW-1277">Toxin-antitoxin system</keyword>
<dbReference type="InterPro" id="IPR002934">
    <property type="entry name" value="Polymerase_NTP_transf_dom"/>
</dbReference>
<dbReference type="PANTHER" id="PTHR33571">
    <property type="entry name" value="SSL8005 PROTEIN"/>
    <property type="match status" value="1"/>
</dbReference>
<keyword evidence="5" id="KW-0479">Metal-binding</keyword>
<keyword evidence="4" id="KW-0548">Nucleotidyltransferase</keyword>